<feature type="compositionally biased region" description="Low complexity" evidence="1">
    <location>
        <begin position="292"/>
        <end position="301"/>
    </location>
</feature>
<evidence type="ECO:0000256" key="1">
    <source>
        <dbReference type="SAM" id="MobiDB-lite"/>
    </source>
</evidence>
<feature type="transmembrane region" description="Helical" evidence="2">
    <location>
        <begin position="182"/>
        <end position="207"/>
    </location>
</feature>
<dbReference type="AlphaFoldDB" id="A0A9P5XJG6"/>
<proteinExistence type="predicted"/>
<evidence type="ECO:0000313" key="3">
    <source>
        <dbReference type="EMBL" id="KAF9451845.1"/>
    </source>
</evidence>
<keyword evidence="4" id="KW-1185">Reference proteome</keyword>
<dbReference type="OrthoDB" id="3062801at2759"/>
<feature type="transmembrane region" description="Helical" evidence="2">
    <location>
        <begin position="131"/>
        <end position="162"/>
    </location>
</feature>
<name>A0A9P5XJG6_9AGAR</name>
<keyword evidence="2" id="KW-0812">Transmembrane</keyword>
<feature type="transmembrane region" description="Helical" evidence="2">
    <location>
        <begin position="57"/>
        <end position="78"/>
    </location>
</feature>
<organism evidence="3 4">
    <name type="scientific">Macrolepiota fuliginosa MF-IS2</name>
    <dbReference type="NCBI Taxonomy" id="1400762"/>
    <lineage>
        <taxon>Eukaryota</taxon>
        <taxon>Fungi</taxon>
        <taxon>Dikarya</taxon>
        <taxon>Basidiomycota</taxon>
        <taxon>Agaricomycotina</taxon>
        <taxon>Agaricomycetes</taxon>
        <taxon>Agaricomycetidae</taxon>
        <taxon>Agaricales</taxon>
        <taxon>Agaricineae</taxon>
        <taxon>Agaricaceae</taxon>
        <taxon>Macrolepiota</taxon>
    </lineage>
</organism>
<accession>A0A9P5XJG6</accession>
<dbReference type="EMBL" id="MU151079">
    <property type="protein sequence ID" value="KAF9451845.1"/>
    <property type="molecule type" value="Genomic_DNA"/>
</dbReference>
<reference evidence="3" key="1">
    <citation type="submission" date="2020-11" db="EMBL/GenBank/DDBJ databases">
        <authorList>
            <consortium name="DOE Joint Genome Institute"/>
            <person name="Ahrendt S."/>
            <person name="Riley R."/>
            <person name="Andreopoulos W."/>
            <person name="Labutti K."/>
            <person name="Pangilinan J."/>
            <person name="Ruiz-Duenas F.J."/>
            <person name="Barrasa J.M."/>
            <person name="Sanchez-Garcia M."/>
            <person name="Camarero S."/>
            <person name="Miyauchi S."/>
            <person name="Serrano A."/>
            <person name="Linde D."/>
            <person name="Babiker R."/>
            <person name="Drula E."/>
            <person name="Ayuso-Fernandez I."/>
            <person name="Pacheco R."/>
            <person name="Padilla G."/>
            <person name="Ferreira P."/>
            <person name="Barriuso J."/>
            <person name="Kellner H."/>
            <person name="Castanera R."/>
            <person name="Alfaro M."/>
            <person name="Ramirez L."/>
            <person name="Pisabarro A.G."/>
            <person name="Kuo A."/>
            <person name="Tritt A."/>
            <person name="Lipzen A."/>
            <person name="He G."/>
            <person name="Yan M."/>
            <person name="Ng V."/>
            <person name="Cullen D."/>
            <person name="Martin F."/>
            <person name="Rosso M.-N."/>
            <person name="Henrissat B."/>
            <person name="Hibbett D."/>
            <person name="Martinez A.T."/>
            <person name="Grigoriev I.V."/>
        </authorList>
    </citation>
    <scope>NUCLEOTIDE SEQUENCE</scope>
    <source>
        <strain evidence="3">MF-IS2</strain>
    </source>
</reference>
<evidence type="ECO:0000313" key="4">
    <source>
        <dbReference type="Proteomes" id="UP000807342"/>
    </source>
</evidence>
<sequence>MKDLALRAVATETIIDIEVPNPQDPEPHRLPPSYRRLKDRWETFIDILIKEWTTLNIVSALLVPGVLTMFQIAGGAAADPVTRYLSFWSLLSALLSLLYGCMFIVRFSRMRKTYIIIEWTMALRHQGLSSVFWNVPVMLAMPVLWLTWSIIIFIVCIMWFMWRVGTPPPDGTMVFSASPNTALGFRIFLCVTLGIGLFYGGLILFTFNKYGEGLDKKWKVHLTGLLAEAQDKQKSQTQTPGANSRTPSSSSQAFASQNLSSLQYNQHPGTNSRLLAPQARRRNPQGQHESPSRTPSPNRSNQHSTIDPTNYDMA</sequence>
<feature type="transmembrane region" description="Helical" evidence="2">
    <location>
        <begin position="84"/>
        <end position="105"/>
    </location>
</feature>
<feature type="compositionally biased region" description="Polar residues" evidence="1">
    <location>
        <begin position="235"/>
        <end position="273"/>
    </location>
</feature>
<evidence type="ECO:0000256" key="2">
    <source>
        <dbReference type="SAM" id="Phobius"/>
    </source>
</evidence>
<gene>
    <name evidence="3" type="ORF">P691DRAFT_723248</name>
</gene>
<protein>
    <submittedName>
        <fullName evidence="3">Uncharacterized protein</fullName>
    </submittedName>
</protein>
<keyword evidence="2" id="KW-1133">Transmembrane helix</keyword>
<dbReference type="Proteomes" id="UP000807342">
    <property type="component" value="Unassembled WGS sequence"/>
</dbReference>
<feature type="region of interest" description="Disordered" evidence="1">
    <location>
        <begin position="230"/>
        <end position="314"/>
    </location>
</feature>
<keyword evidence="2" id="KW-0472">Membrane</keyword>
<comment type="caution">
    <text evidence="3">The sequence shown here is derived from an EMBL/GenBank/DDBJ whole genome shotgun (WGS) entry which is preliminary data.</text>
</comment>